<accession>A0ABY5GKB0</accession>
<keyword evidence="1" id="KW-0349">Heme</keyword>
<keyword evidence="1" id="KW-0408">Iron</keyword>
<dbReference type="Proteomes" id="UP001057998">
    <property type="component" value="Chromosome 2"/>
</dbReference>
<dbReference type="InterPro" id="IPR044399">
    <property type="entry name" value="Mb-like_M"/>
</dbReference>
<evidence type="ECO:0000313" key="3">
    <source>
        <dbReference type="EMBL" id="UTV29768.1"/>
    </source>
</evidence>
<evidence type="ECO:0000256" key="1">
    <source>
        <dbReference type="RuleBase" id="RU000356"/>
    </source>
</evidence>
<feature type="domain" description="Globin" evidence="2">
    <location>
        <begin position="65"/>
        <end position="119"/>
    </location>
</feature>
<dbReference type="EMBL" id="CP101509">
    <property type="protein sequence ID" value="UTV29768.1"/>
    <property type="molecule type" value="Genomic_DNA"/>
</dbReference>
<dbReference type="CDD" id="cd01040">
    <property type="entry name" value="Mb-like"/>
    <property type="match status" value="1"/>
</dbReference>
<dbReference type="InterPro" id="IPR009050">
    <property type="entry name" value="Globin-like_sf"/>
</dbReference>
<comment type="similarity">
    <text evidence="1">Belongs to the globin family.</text>
</comment>
<dbReference type="Pfam" id="PF00042">
    <property type="entry name" value="Globin"/>
    <property type="match status" value="1"/>
</dbReference>
<dbReference type="SUPFAM" id="SSF46458">
    <property type="entry name" value="Globin-like"/>
    <property type="match status" value="1"/>
</dbReference>
<proteinExistence type="inferred from homology"/>
<organism evidence="3 4">
    <name type="scientific">Photobacterium atrarenae</name>
    <dbReference type="NCBI Taxonomy" id="865757"/>
    <lineage>
        <taxon>Bacteria</taxon>
        <taxon>Pseudomonadati</taxon>
        <taxon>Pseudomonadota</taxon>
        <taxon>Gammaproteobacteria</taxon>
        <taxon>Vibrionales</taxon>
        <taxon>Vibrionaceae</taxon>
        <taxon>Photobacterium</taxon>
    </lineage>
</organism>
<dbReference type="InterPro" id="IPR012292">
    <property type="entry name" value="Globin/Proto"/>
</dbReference>
<protein>
    <submittedName>
        <fullName evidence="3">Globin</fullName>
    </submittedName>
</protein>
<dbReference type="Gene3D" id="1.10.490.10">
    <property type="entry name" value="Globins"/>
    <property type="match status" value="1"/>
</dbReference>
<gene>
    <name evidence="3" type="ORF">NNL38_22430</name>
</gene>
<name>A0ABY5GKB0_9GAMM</name>
<evidence type="ECO:0000259" key="2">
    <source>
        <dbReference type="Pfam" id="PF00042"/>
    </source>
</evidence>
<reference evidence="3" key="1">
    <citation type="submission" date="2022-07" db="EMBL/GenBank/DDBJ databases">
        <title>Genome sequencing of Photobacterium atrarenae GJH2-4.</title>
        <authorList>
            <person name="Park S.-J."/>
        </authorList>
    </citation>
    <scope>NUCLEOTIDE SEQUENCE</scope>
    <source>
        <strain evidence="3">GJH2-4</strain>
    </source>
</reference>
<keyword evidence="1" id="KW-0813">Transport</keyword>
<keyword evidence="4" id="KW-1185">Reference proteome</keyword>
<dbReference type="RefSeq" id="WP_255391089.1">
    <property type="nucleotide sequence ID" value="NZ_CP101509.1"/>
</dbReference>
<keyword evidence="1" id="KW-0479">Metal-binding</keyword>
<dbReference type="InterPro" id="IPR000971">
    <property type="entry name" value="Globin"/>
</dbReference>
<sequence length="138" mass="15900">MDVHECFNNSYARCNENSQFFDIFYDKFCRQDRRFRQMFKGVDMLGQIRMLKASIAIILLAPSSEQARDSVRNFGKRHASIGVTADDFEIWLDCLLHTVSQCDPNYSPEVEAAWRQCFETGFNLMKEACRAPSGSLGH</sequence>
<keyword evidence="1" id="KW-0561">Oxygen transport</keyword>
<evidence type="ECO:0000313" key="4">
    <source>
        <dbReference type="Proteomes" id="UP001057998"/>
    </source>
</evidence>